<accession>A0A8J8G5P9</accession>
<dbReference type="Pfam" id="PF04542">
    <property type="entry name" value="Sigma70_r2"/>
    <property type="match status" value="1"/>
</dbReference>
<proteinExistence type="inferred from homology"/>
<dbReference type="InterPro" id="IPR039425">
    <property type="entry name" value="RNA_pol_sigma-70-like"/>
</dbReference>
<evidence type="ECO:0000256" key="4">
    <source>
        <dbReference type="ARBA" id="ARBA00023163"/>
    </source>
</evidence>
<dbReference type="PANTHER" id="PTHR43133">
    <property type="entry name" value="RNA POLYMERASE ECF-TYPE SIGMA FACTO"/>
    <property type="match status" value="1"/>
</dbReference>
<keyword evidence="2" id="KW-0805">Transcription regulation</keyword>
<dbReference type="InterPro" id="IPR013325">
    <property type="entry name" value="RNA_pol_sigma_r2"/>
</dbReference>
<dbReference type="InterPro" id="IPR013249">
    <property type="entry name" value="RNA_pol_sigma70_r4_t2"/>
</dbReference>
<evidence type="ECO:0000259" key="6">
    <source>
        <dbReference type="Pfam" id="PF08281"/>
    </source>
</evidence>
<dbReference type="GO" id="GO:0006352">
    <property type="term" value="P:DNA-templated transcription initiation"/>
    <property type="evidence" value="ECO:0007669"/>
    <property type="project" value="InterPro"/>
</dbReference>
<feature type="domain" description="RNA polymerase sigma factor 70 region 4 type 2" evidence="6">
    <location>
        <begin position="110"/>
        <end position="159"/>
    </location>
</feature>
<dbReference type="AlphaFoldDB" id="A0A8J8G5P9"/>
<dbReference type="InterPro" id="IPR036388">
    <property type="entry name" value="WH-like_DNA-bd_sf"/>
</dbReference>
<name>A0A8J8G5P9_9FLAO</name>
<dbReference type="SUPFAM" id="SSF88659">
    <property type="entry name" value="Sigma3 and sigma4 domains of RNA polymerase sigma factors"/>
    <property type="match status" value="1"/>
</dbReference>
<comment type="caution">
    <text evidence="7">The sequence shown here is derived from an EMBL/GenBank/DDBJ whole genome shotgun (WGS) entry which is preliminary data.</text>
</comment>
<evidence type="ECO:0000313" key="8">
    <source>
        <dbReference type="Proteomes" id="UP000610746"/>
    </source>
</evidence>
<sequence length="165" mass="19494">MKNIFAEQQFIAEIEKHKGILFKISKMYMDNAEDQKDLFQEITYQAWKAYPKFRGDSQFSTWLYRIALNTAIIFLKKEKRKLTVNSDQIENFKILDNETSSETEERLKSMYSAINQLNNIDKALIFYYLENFSGKEIAIEMGITEGNVRVKLNRAKLKLKELLNK</sequence>
<organism evidence="7 8">
    <name type="scientific">Frigoriflavimonas asaccharolytica</name>
    <dbReference type="NCBI Taxonomy" id="2735899"/>
    <lineage>
        <taxon>Bacteria</taxon>
        <taxon>Pseudomonadati</taxon>
        <taxon>Bacteroidota</taxon>
        <taxon>Flavobacteriia</taxon>
        <taxon>Flavobacteriales</taxon>
        <taxon>Weeksellaceae</taxon>
        <taxon>Frigoriflavimonas</taxon>
    </lineage>
</organism>
<dbReference type="InterPro" id="IPR007627">
    <property type="entry name" value="RNA_pol_sigma70_r2"/>
</dbReference>
<evidence type="ECO:0000256" key="3">
    <source>
        <dbReference type="ARBA" id="ARBA00023082"/>
    </source>
</evidence>
<dbReference type="InterPro" id="IPR014284">
    <property type="entry name" value="RNA_pol_sigma-70_dom"/>
</dbReference>
<evidence type="ECO:0000313" key="7">
    <source>
        <dbReference type="EMBL" id="NRS91613.1"/>
    </source>
</evidence>
<dbReference type="Pfam" id="PF08281">
    <property type="entry name" value="Sigma70_r4_2"/>
    <property type="match status" value="1"/>
</dbReference>
<comment type="similarity">
    <text evidence="1">Belongs to the sigma-70 factor family. ECF subfamily.</text>
</comment>
<reference evidence="7" key="1">
    <citation type="submission" date="2020-05" db="EMBL/GenBank/DDBJ databases">
        <title>Genomic Encyclopedia of Type Strains, Phase IV (KMG-V): Genome sequencing to study the core and pangenomes of soil and plant-associated prokaryotes.</title>
        <authorList>
            <person name="Whitman W."/>
        </authorList>
    </citation>
    <scope>NUCLEOTIDE SEQUENCE</scope>
    <source>
        <strain evidence="7">16F</strain>
    </source>
</reference>
<dbReference type="PANTHER" id="PTHR43133:SF45">
    <property type="entry name" value="RNA POLYMERASE ECF-TYPE SIGMA FACTOR"/>
    <property type="match status" value="1"/>
</dbReference>
<keyword evidence="4" id="KW-0804">Transcription</keyword>
<dbReference type="Gene3D" id="1.10.1740.10">
    <property type="match status" value="1"/>
</dbReference>
<evidence type="ECO:0000259" key="5">
    <source>
        <dbReference type="Pfam" id="PF04542"/>
    </source>
</evidence>
<feature type="domain" description="RNA polymerase sigma-70 region 2" evidence="5">
    <location>
        <begin position="14"/>
        <end position="80"/>
    </location>
</feature>
<keyword evidence="8" id="KW-1185">Reference proteome</keyword>
<evidence type="ECO:0000256" key="2">
    <source>
        <dbReference type="ARBA" id="ARBA00023015"/>
    </source>
</evidence>
<evidence type="ECO:0000256" key="1">
    <source>
        <dbReference type="ARBA" id="ARBA00010641"/>
    </source>
</evidence>
<dbReference type="EMBL" id="JABSNO010000004">
    <property type="protein sequence ID" value="NRS91613.1"/>
    <property type="molecule type" value="Genomic_DNA"/>
</dbReference>
<dbReference type="NCBIfam" id="TIGR02937">
    <property type="entry name" value="sigma70-ECF"/>
    <property type="match status" value="1"/>
</dbReference>
<dbReference type="Proteomes" id="UP000610746">
    <property type="component" value="Unassembled WGS sequence"/>
</dbReference>
<gene>
    <name evidence="7" type="ORF">HNQ03_000680</name>
</gene>
<keyword evidence="3" id="KW-0731">Sigma factor</keyword>
<protein>
    <submittedName>
        <fullName evidence="7">RNA polymerase sigma-70 factor (ECF subfamily)</fullName>
    </submittedName>
</protein>
<dbReference type="Gene3D" id="1.10.10.10">
    <property type="entry name" value="Winged helix-like DNA-binding domain superfamily/Winged helix DNA-binding domain"/>
    <property type="match status" value="1"/>
</dbReference>
<dbReference type="GO" id="GO:0003677">
    <property type="term" value="F:DNA binding"/>
    <property type="evidence" value="ECO:0007669"/>
    <property type="project" value="InterPro"/>
</dbReference>
<dbReference type="SUPFAM" id="SSF88946">
    <property type="entry name" value="Sigma2 domain of RNA polymerase sigma factors"/>
    <property type="match status" value="1"/>
</dbReference>
<dbReference type="InterPro" id="IPR013324">
    <property type="entry name" value="RNA_pol_sigma_r3/r4-like"/>
</dbReference>
<dbReference type="GO" id="GO:0016987">
    <property type="term" value="F:sigma factor activity"/>
    <property type="evidence" value="ECO:0007669"/>
    <property type="project" value="UniProtKB-KW"/>
</dbReference>